<dbReference type="InterPro" id="IPR032783">
    <property type="entry name" value="AraC_lig"/>
</dbReference>
<organism evidence="6 7">
    <name type="scientific">Halomonas koreensis</name>
    <dbReference type="NCBI Taxonomy" id="245385"/>
    <lineage>
        <taxon>Bacteria</taxon>
        <taxon>Pseudomonadati</taxon>
        <taxon>Pseudomonadota</taxon>
        <taxon>Gammaproteobacteria</taxon>
        <taxon>Oceanospirillales</taxon>
        <taxon>Halomonadaceae</taxon>
        <taxon>Halomonas</taxon>
    </lineage>
</organism>
<accession>A0ABU1G1A3</accession>
<feature type="domain" description="HTH araC/xylS-type" evidence="5">
    <location>
        <begin position="173"/>
        <end position="270"/>
    </location>
</feature>
<dbReference type="Proteomes" id="UP001264519">
    <property type="component" value="Unassembled WGS sequence"/>
</dbReference>
<feature type="region of interest" description="Disordered" evidence="4">
    <location>
        <begin position="273"/>
        <end position="310"/>
    </location>
</feature>
<proteinExistence type="predicted"/>
<dbReference type="Pfam" id="PF12833">
    <property type="entry name" value="HTH_18"/>
    <property type="match status" value="1"/>
</dbReference>
<comment type="caution">
    <text evidence="6">The sequence shown here is derived from an EMBL/GenBank/DDBJ whole genome shotgun (WGS) entry which is preliminary data.</text>
</comment>
<dbReference type="PROSITE" id="PS01124">
    <property type="entry name" value="HTH_ARAC_FAMILY_2"/>
    <property type="match status" value="1"/>
</dbReference>
<evidence type="ECO:0000313" key="6">
    <source>
        <dbReference type="EMBL" id="MDR5866717.1"/>
    </source>
</evidence>
<keyword evidence="1" id="KW-0805">Transcription regulation</keyword>
<dbReference type="SUPFAM" id="SSF46689">
    <property type="entry name" value="Homeodomain-like"/>
    <property type="match status" value="2"/>
</dbReference>
<dbReference type="InterPro" id="IPR050204">
    <property type="entry name" value="AraC_XylS_family_regulators"/>
</dbReference>
<dbReference type="InterPro" id="IPR009057">
    <property type="entry name" value="Homeodomain-like_sf"/>
</dbReference>
<dbReference type="Pfam" id="PF12852">
    <property type="entry name" value="Cupin_6"/>
    <property type="match status" value="1"/>
</dbReference>
<evidence type="ECO:0000313" key="7">
    <source>
        <dbReference type="Proteomes" id="UP001264519"/>
    </source>
</evidence>
<reference evidence="6 7" key="1">
    <citation type="submission" date="2023-04" db="EMBL/GenBank/DDBJ databases">
        <title>A long-awaited taxogenomic arrangement of the family Halomonadaceae.</title>
        <authorList>
            <person name="De La Haba R."/>
            <person name="Chuvochina M."/>
            <person name="Wittouck S."/>
            <person name="Arahal D.R."/>
            <person name="Sanchez-Porro C."/>
            <person name="Hugenholtz P."/>
            <person name="Ventosa A."/>
        </authorList>
    </citation>
    <scope>NUCLEOTIDE SEQUENCE [LARGE SCALE GENOMIC DNA]</scope>
    <source>
        <strain evidence="6 7">DSM 23530</strain>
    </source>
</reference>
<keyword evidence="7" id="KW-1185">Reference proteome</keyword>
<keyword evidence="2" id="KW-0238">DNA-binding</keyword>
<keyword evidence="3" id="KW-0804">Transcription</keyword>
<dbReference type="InterPro" id="IPR018060">
    <property type="entry name" value="HTH_AraC"/>
</dbReference>
<dbReference type="EMBL" id="JARWAK010000005">
    <property type="protein sequence ID" value="MDR5866717.1"/>
    <property type="molecule type" value="Genomic_DNA"/>
</dbReference>
<dbReference type="SMART" id="SM00342">
    <property type="entry name" value="HTH_ARAC"/>
    <property type="match status" value="1"/>
</dbReference>
<evidence type="ECO:0000259" key="5">
    <source>
        <dbReference type="PROSITE" id="PS01124"/>
    </source>
</evidence>
<name>A0ABU1G1A3_9GAMM</name>
<dbReference type="PANTHER" id="PTHR46796:SF7">
    <property type="entry name" value="ARAC FAMILY TRANSCRIPTIONAL REGULATOR"/>
    <property type="match status" value="1"/>
</dbReference>
<dbReference type="Gene3D" id="1.10.10.60">
    <property type="entry name" value="Homeodomain-like"/>
    <property type="match status" value="1"/>
</dbReference>
<evidence type="ECO:0000256" key="4">
    <source>
        <dbReference type="SAM" id="MobiDB-lite"/>
    </source>
</evidence>
<sequence length="310" mass="32960">MDRLAALLDHFHLAASVFNAGPLCYSSRHPAQAGTGFVHILTGGTVQLELADGSQRRFDEPVLILLAAGDAHRFGPGPEGAETLCGSFRFGAGNLCPIHRALPPLLAIPLQRLSGMSGLLALMLEEMREARCGRQASLDRLCELLVIRLLRYLMDAGEVDSGLLAGMGHPKLVKALIAMHDRPAADWSLSGLATAAGMSRARFASVFRDTVGQPPAEYLAQYRLSLAKTLLRDGVALDAIADRVGYSSPSALAKAFRRRTGYSPLEWRRADAEASIPQEAPEGMADARLGPGAGGGNRERSGAAPATSRK</sequence>
<evidence type="ECO:0000256" key="1">
    <source>
        <dbReference type="ARBA" id="ARBA00023015"/>
    </source>
</evidence>
<gene>
    <name evidence="6" type="ORF">QC818_07980</name>
</gene>
<evidence type="ECO:0000256" key="3">
    <source>
        <dbReference type="ARBA" id="ARBA00023163"/>
    </source>
</evidence>
<dbReference type="PANTHER" id="PTHR46796">
    <property type="entry name" value="HTH-TYPE TRANSCRIPTIONAL ACTIVATOR RHAS-RELATED"/>
    <property type="match status" value="1"/>
</dbReference>
<dbReference type="RefSeq" id="WP_309652313.1">
    <property type="nucleotide sequence ID" value="NZ_JARWAK010000005.1"/>
</dbReference>
<protein>
    <submittedName>
        <fullName evidence="6">AraC family transcriptional regulator</fullName>
    </submittedName>
</protein>
<dbReference type="PROSITE" id="PS00041">
    <property type="entry name" value="HTH_ARAC_FAMILY_1"/>
    <property type="match status" value="1"/>
</dbReference>
<evidence type="ECO:0000256" key="2">
    <source>
        <dbReference type="ARBA" id="ARBA00023125"/>
    </source>
</evidence>
<dbReference type="InterPro" id="IPR018062">
    <property type="entry name" value="HTH_AraC-typ_CS"/>
</dbReference>